<reference evidence="3 4" key="1">
    <citation type="submission" date="2020-07" db="EMBL/GenBank/DDBJ databases">
        <authorList>
            <person name="Cui H."/>
        </authorList>
    </citation>
    <scope>NUCLEOTIDE SEQUENCE [LARGE SCALE GENOMIC DNA]</scope>
    <source>
        <strain evidence="3 4">YPL8</strain>
    </source>
</reference>
<keyword evidence="2" id="KW-0812">Transmembrane</keyword>
<proteinExistence type="predicted"/>
<name>A0A7D5GGI0_9EURY</name>
<evidence type="ECO:0000313" key="4">
    <source>
        <dbReference type="Proteomes" id="UP000509241"/>
    </source>
</evidence>
<gene>
    <name evidence="3" type="ORF">HYG82_05310</name>
</gene>
<feature type="region of interest" description="Disordered" evidence="1">
    <location>
        <begin position="1"/>
        <end position="58"/>
    </location>
</feature>
<evidence type="ECO:0000256" key="2">
    <source>
        <dbReference type="SAM" id="Phobius"/>
    </source>
</evidence>
<protein>
    <submittedName>
        <fullName evidence="3">Uncharacterized protein</fullName>
    </submittedName>
</protein>
<keyword evidence="4" id="KW-1185">Reference proteome</keyword>
<feature type="transmembrane region" description="Helical" evidence="2">
    <location>
        <begin position="212"/>
        <end position="232"/>
    </location>
</feature>
<feature type="compositionally biased region" description="Basic and acidic residues" evidence="1">
    <location>
        <begin position="30"/>
        <end position="58"/>
    </location>
</feature>
<feature type="transmembrane region" description="Helical" evidence="2">
    <location>
        <begin position="137"/>
        <end position="159"/>
    </location>
</feature>
<dbReference type="GeneID" id="56032687"/>
<evidence type="ECO:0000313" key="3">
    <source>
        <dbReference type="EMBL" id="QLG48308.1"/>
    </source>
</evidence>
<keyword evidence="2" id="KW-0472">Membrane</keyword>
<feature type="compositionally biased region" description="Polar residues" evidence="1">
    <location>
        <begin position="1"/>
        <end position="10"/>
    </location>
</feature>
<sequence>MYQNRDQNPSNGGGAEQRSQSADSDDDGTIDVRESRDRTELDQSIERTSVDDGADPERNRRYRLTPELFFERIVRLGRTTAKPVEIVFERTRSTGDDGPETPRAGSAELLAPFIVSVVYVGLAALLGPGVFDTAASGFTQLGAYVLLGTLLHLSGYSTLQLYSDSRLLQDGDGRWQPNPWLYICGGALALVGVRAGEILIAGRTVSEPTIYFVGNAFVALPLASIVAGPIYWSNRRRHGESTE</sequence>
<feature type="transmembrane region" description="Helical" evidence="2">
    <location>
        <begin position="109"/>
        <end position="131"/>
    </location>
</feature>
<dbReference type="KEGG" id="haly:HYG82_05310"/>
<dbReference type="AlphaFoldDB" id="A0A7D5GGI0"/>
<organism evidence="3 4">
    <name type="scientific">Natrinema halophilum</name>
    <dbReference type="NCBI Taxonomy" id="1699371"/>
    <lineage>
        <taxon>Archaea</taxon>
        <taxon>Methanobacteriati</taxon>
        <taxon>Methanobacteriota</taxon>
        <taxon>Stenosarchaea group</taxon>
        <taxon>Halobacteria</taxon>
        <taxon>Halobacteriales</taxon>
        <taxon>Natrialbaceae</taxon>
        <taxon>Natrinema</taxon>
    </lineage>
</organism>
<accession>A0A7D5GGI0</accession>
<feature type="transmembrane region" description="Helical" evidence="2">
    <location>
        <begin position="180"/>
        <end position="200"/>
    </location>
</feature>
<dbReference type="EMBL" id="CP058601">
    <property type="protein sequence ID" value="QLG48308.1"/>
    <property type="molecule type" value="Genomic_DNA"/>
</dbReference>
<dbReference type="Proteomes" id="UP000509241">
    <property type="component" value="Chromosome"/>
</dbReference>
<evidence type="ECO:0000256" key="1">
    <source>
        <dbReference type="SAM" id="MobiDB-lite"/>
    </source>
</evidence>
<keyword evidence="2" id="KW-1133">Transmembrane helix</keyword>
<dbReference type="RefSeq" id="WP_179260047.1">
    <property type="nucleotide sequence ID" value="NZ_CP058601.1"/>
</dbReference>